<keyword evidence="1" id="KW-0489">Methyltransferase</keyword>
<sequence length="63" mass="7124">MNAGAFCKSPGKELAHHQRRRFFTGLELIALGIELAERWHPESGEQHSRSEQIPLYVGVARIP</sequence>
<dbReference type="InterPro" id="IPR029063">
    <property type="entry name" value="SAM-dependent_MTases_sf"/>
</dbReference>
<protein>
    <submittedName>
        <fullName evidence="1">SAM-dependent methyltransferase</fullName>
        <ecNumber evidence="1">2.1.1.-</ecNumber>
    </submittedName>
</protein>
<dbReference type="InterPro" id="IPR006764">
    <property type="entry name" value="SAM_dep_MeTrfase_SAV2177_type"/>
</dbReference>
<organism evidence="1 2">
    <name type="scientific">Streptomyces chlorus</name>
    <dbReference type="NCBI Taxonomy" id="887452"/>
    <lineage>
        <taxon>Bacteria</taxon>
        <taxon>Bacillati</taxon>
        <taxon>Actinomycetota</taxon>
        <taxon>Actinomycetes</taxon>
        <taxon>Kitasatosporales</taxon>
        <taxon>Streptomycetaceae</taxon>
        <taxon>Streptomyces</taxon>
    </lineage>
</organism>
<evidence type="ECO:0000313" key="1">
    <source>
        <dbReference type="EMBL" id="MFC5851982.1"/>
    </source>
</evidence>
<dbReference type="Gene3D" id="3.40.50.150">
    <property type="entry name" value="Vaccinia Virus protein VP39"/>
    <property type="match status" value="1"/>
</dbReference>
<proteinExistence type="predicted"/>
<name>A0ABW1DTL0_9ACTN</name>
<keyword evidence="1" id="KW-0808">Transferase</keyword>
<dbReference type="EC" id="2.1.1.-" evidence="1"/>
<evidence type="ECO:0000313" key="2">
    <source>
        <dbReference type="Proteomes" id="UP001596180"/>
    </source>
</evidence>
<dbReference type="EMBL" id="JBHSOA010000015">
    <property type="protein sequence ID" value="MFC5851982.1"/>
    <property type="molecule type" value="Genomic_DNA"/>
</dbReference>
<reference evidence="2" key="1">
    <citation type="journal article" date="2019" name="Int. J. Syst. Evol. Microbiol.">
        <title>The Global Catalogue of Microorganisms (GCM) 10K type strain sequencing project: providing services to taxonomists for standard genome sequencing and annotation.</title>
        <authorList>
            <consortium name="The Broad Institute Genomics Platform"/>
            <consortium name="The Broad Institute Genome Sequencing Center for Infectious Disease"/>
            <person name="Wu L."/>
            <person name="Ma J."/>
        </authorList>
    </citation>
    <scope>NUCLEOTIDE SEQUENCE [LARGE SCALE GENOMIC DNA]</scope>
    <source>
        <strain evidence="2">JCM 10411</strain>
    </source>
</reference>
<accession>A0ABW1DTL0</accession>
<dbReference type="GO" id="GO:0032259">
    <property type="term" value="P:methylation"/>
    <property type="evidence" value="ECO:0007669"/>
    <property type="project" value="UniProtKB-KW"/>
</dbReference>
<comment type="caution">
    <text evidence="1">The sequence shown here is derived from an EMBL/GenBank/DDBJ whole genome shotgun (WGS) entry which is preliminary data.</text>
</comment>
<dbReference type="RefSeq" id="WP_381360658.1">
    <property type="nucleotide sequence ID" value="NZ_JBHSOA010000015.1"/>
</dbReference>
<dbReference type="Pfam" id="PF04672">
    <property type="entry name" value="Methyltransf_19"/>
    <property type="match status" value="1"/>
</dbReference>
<gene>
    <name evidence="1" type="ORF">ACFPZI_09135</name>
</gene>
<dbReference type="Proteomes" id="UP001596180">
    <property type="component" value="Unassembled WGS sequence"/>
</dbReference>
<keyword evidence="2" id="KW-1185">Reference proteome</keyword>
<dbReference type="GO" id="GO:0008168">
    <property type="term" value="F:methyltransferase activity"/>
    <property type="evidence" value="ECO:0007669"/>
    <property type="project" value="UniProtKB-KW"/>
</dbReference>